<dbReference type="InterPro" id="IPR000719">
    <property type="entry name" value="Prot_kinase_dom"/>
</dbReference>
<dbReference type="GO" id="GO:0004674">
    <property type="term" value="F:protein serine/threonine kinase activity"/>
    <property type="evidence" value="ECO:0007669"/>
    <property type="project" value="UniProtKB-KW"/>
</dbReference>
<keyword evidence="5" id="KW-0067">ATP-binding</keyword>
<dbReference type="GO" id="GO:0005524">
    <property type="term" value="F:ATP binding"/>
    <property type="evidence" value="ECO:0007669"/>
    <property type="project" value="UniProtKB-KW"/>
</dbReference>
<evidence type="ECO:0000313" key="7">
    <source>
        <dbReference type="EMBL" id="NDV35625.1"/>
    </source>
</evidence>
<dbReference type="CDD" id="cd05117">
    <property type="entry name" value="STKc_CAMK"/>
    <property type="match status" value="1"/>
</dbReference>
<evidence type="ECO:0000256" key="4">
    <source>
        <dbReference type="ARBA" id="ARBA00022777"/>
    </source>
</evidence>
<dbReference type="Gene3D" id="1.10.510.10">
    <property type="entry name" value="Transferase(Phosphotransferase) domain 1"/>
    <property type="match status" value="1"/>
</dbReference>
<dbReference type="FunFam" id="1.10.510.10:FF:000571">
    <property type="entry name" value="Maternal embryonic leucine zipper kinase"/>
    <property type="match status" value="1"/>
</dbReference>
<dbReference type="InterPro" id="IPR011009">
    <property type="entry name" value="Kinase-like_dom_sf"/>
</dbReference>
<evidence type="ECO:0000256" key="3">
    <source>
        <dbReference type="ARBA" id="ARBA00022741"/>
    </source>
</evidence>
<feature type="domain" description="Protein kinase" evidence="6">
    <location>
        <begin position="1"/>
        <end position="214"/>
    </location>
</feature>
<protein>
    <recommendedName>
        <fullName evidence="1">non-specific serine/threonine protein kinase</fullName>
        <ecNumber evidence="1">2.7.11.1</ecNumber>
    </recommendedName>
</protein>
<keyword evidence="4" id="KW-0808">Transferase</keyword>
<dbReference type="Gene3D" id="3.30.200.20">
    <property type="entry name" value="Phosphorylase Kinase, domain 1"/>
    <property type="match status" value="1"/>
</dbReference>
<accession>A0A6B2LF75</accession>
<dbReference type="SUPFAM" id="SSF56112">
    <property type="entry name" value="Protein kinase-like (PK-like)"/>
    <property type="match status" value="1"/>
</dbReference>
<reference evidence="7" key="1">
    <citation type="journal article" date="2020" name="J. Eukaryot. Microbiol.">
        <title>De novo Sequencing, Assembly and Annotation of the Transcriptome for the Free-Living Testate Amoeba Arcella intermedia.</title>
        <authorList>
            <person name="Ribeiro G.M."/>
            <person name="Porfirio-Sousa A.L."/>
            <person name="Maurer-Alcala X.X."/>
            <person name="Katz L.A."/>
            <person name="Lahr D.J.G."/>
        </authorList>
    </citation>
    <scope>NUCLEOTIDE SEQUENCE</scope>
</reference>
<evidence type="ECO:0000259" key="6">
    <source>
        <dbReference type="PROSITE" id="PS50011"/>
    </source>
</evidence>
<dbReference type="PROSITE" id="PS50011">
    <property type="entry name" value="PROTEIN_KINASE_DOM"/>
    <property type="match status" value="1"/>
</dbReference>
<proteinExistence type="predicted"/>
<evidence type="ECO:0000256" key="1">
    <source>
        <dbReference type="ARBA" id="ARBA00012513"/>
    </source>
</evidence>
<dbReference type="Pfam" id="PF00069">
    <property type="entry name" value="Pkinase"/>
    <property type="match status" value="1"/>
</dbReference>
<dbReference type="AlphaFoldDB" id="A0A6B2LF75"/>
<keyword evidence="2" id="KW-0723">Serine/threonine-protein kinase</keyword>
<keyword evidence="3" id="KW-0547">Nucleotide-binding</keyword>
<keyword evidence="4" id="KW-0418">Kinase</keyword>
<evidence type="ECO:0000256" key="5">
    <source>
        <dbReference type="ARBA" id="ARBA00022840"/>
    </source>
</evidence>
<dbReference type="PANTHER" id="PTHR24347">
    <property type="entry name" value="SERINE/THREONINE-PROTEIN KINASE"/>
    <property type="match status" value="1"/>
</dbReference>
<dbReference type="EC" id="2.7.11.1" evidence="1"/>
<name>A0A6B2LF75_9EUKA</name>
<organism evidence="7">
    <name type="scientific">Arcella intermedia</name>
    <dbReference type="NCBI Taxonomy" id="1963864"/>
    <lineage>
        <taxon>Eukaryota</taxon>
        <taxon>Amoebozoa</taxon>
        <taxon>Tubulinea</taxon>
        <taxon>Elardia</taxon>
        <taxon>Arcellinida</taxon>
        <taxon>Sphaerothecina</taxon>
        <taxon>Arcellidae</taxon>
        <taxon>Arcella</taxon>
    </lineage>
</organism>
<dbReference type="EMBL" id="GIBP01006656">
    <property type="protein sequence ID" value="NDV35625.1"/>
    <property type="molecule type" value="Transcribed_RNA"/>
</dbReference>
<sequence length="246" mass="28375">MSNNEVEIIKKIEHPNIIKLFDIFESENTLYFVMEVVDGGDLFDWIIERDQYSEENAKQIVRKLFSALEYLHSLGIFHGNLKPENLLVDALYATIKVADFGLNRVYGENMMATFKNFLNPVYIAPEVLECTTCGKEADMWSAGVITYMLLCGYPPFYSENEPDFFESILGASYTFHSPYWDPISGDAKDLICHLLVVDPKKRLTATEALDHPWFTIESDNSTLPLSEMREIFKIYYHDRKSHVGKK</sequence>
<evidence type="ECO:0000256" key="2">
    <source>
        <dbReference type="ARBA" id="ARBA00022527"/>
    </source>
</evidence>